<reference evidence="8" key="1">
    <citation type="journal article" date="2021" name="J Fungi (Basel)">
        <title>Genomic and Metabolomic Analyses of the Marine Fungus Emericellopsis cladophorae: Insights into Saltwater Adaptability Mechanisms and Its Biosynthetic Potential.</title>
        <authorList>
            <person name="Goncalves M.F.M."/>
            <person name="Hilario S."/>
            <person name="Van de Peer Y."/>
            <person name="Esteves A.C."/>
            <person name="Alves A."/>
        </authorList>
    </citation>
    <scope>NUCLEOTIDE SEQUENCE</scope>
    <source>
        <strain evidence="8">MUM 19.33</strain>
    </source>
</reference>
<feature type="transmembrane region" description="Helical" evidence="6">
    <location>
        <begin position="352"/>
        <end position="372"/>
    </location>
</feature>
<evidence type="ECO:0000256" key="3">
    <source>
        <dbReference type="ARBA" id="ARBA00022989"/>
    </source>
</evidence>
<evidence type="ECO:0000313" key="8">
    <source>
        <dbReference type="EMBL" id="KAI6779781.1"/>
    </source>
</evidence>
<feature type="region of interest" description="Disordered" evidence="5">
    <location>
        <begin position="23"/>
        <end position="42"/>
    </location>
</feature>
<evidence type="ECO:0000259" key="7">
    <source>
        <dbReference type="Pfam" id="PF01814"/>
    </source>
</evidence>
<dbReference type="GO" id="GO:0005385">
    <property type="term" value="F:zinc ion transmembrane transporter activity"/>
    <property type="evidence" value="ECO:0007669"/>
    <property type="project" value="TreeGrafter"/>
</dbReference>
<keyword evidence="4 6" id="KW-0472">Membrane</keyword>
<feature type="transmembrane region" description="Helical" evidence="6">
    <location>
        <begin position="384"/>
        <end position="407"/>
    </location>
</feature>
<feature type="transmembrane region" description="Helical" evidence="6">
    <location>
        <begin position="51"/>
        <end position="73"/>
    </location>
</feature>
<keyword evidence="9" id="KW-1185">Reference proteome</keyword>
<comment type="subcellular location">
    <subcellularLocation>
        <location evidence="1">Membrane</location>
        <topology evidence="1">Multi-pass membrane protein</topology>
    </subcellularLocation>
</comment>
<dbReference type="PANTHER" id="PTHR11040">
    <property type="entry name" value="ZINC/IRON TRANSPORTER"/>
    <property type="match status" value="1"/>
</dbReference>
<comment type="caution">
    <text evidence="8">The sequence shown here is derived from an EMBL/GenBank/DDBJ whole genome shotgun (WGS) entry which is preliminary data.</text>
</comment>
<dbReference type="InterPro" id="IPR012312">
    <property type="entry name" value="Hemerythrin-like"/>
</dbReference>
<dbReference type="Proteomes" id="UP001055219">
    <property type="component" value="Unassembled WGS sequence"/>
</dbReference>
<sequence>MAAMADNAWSNIPTELLRAELQRRHGAGGQADETERPECGSRDRGHYDVPAHVAALFLILALSTLCCALPLLSRRSTSGRKRSSIIFYCQHLGSGVLLATAFVHLLPMAFESLTDPCLPYFFSEGYTPLPGFVAMVSAIVVTGVESFLTARGAGHSHTHSHDLWDGSDNESTTHIPMQEPVSGLAAARRAGHRPNDLSLGDEESTQGLVAGVSPLPTSTPIGQRDGTKPEEQDVFNDDESDLNFEADELHRPLPSDRNEETANLTRRNHQVDKLTTPQQSQEEQNRQVLQCVMLEAGILFHSIFIGMAISVATGPAFVVFLIAISFHQSFEGLALGSRIAAIQFPKGSLRPWLMVLAYGTTTPIGQAIGLGLNGVYDPASAPGLLLVGFMNAISAGLLLYAGLVQLLAEDFLSEKSFKTLKGTKRARAFGAVTSIAYFGFVSRSPLAYETTTPTQQWADSPMRLVHTPQYETKKTDLFTTGATHMGLLHNAIIRGYNSIYLQAPHVQESDKADFVNYALTWYRFVMSHHDDEELNLFSRVEEILNDKQVFAETHDEHETFLGGLAEFNLYLSTLESSDDLSATKLLAIMDSFQEPFEHHFHHEITTIAALAGHPNAPTPDSPDAAVASALFKAWGKKTVSKAGMSDVLPFFLMNLDATFEDGMWANWPPMPAPIRWAVTNVVGALHGPWWRFASCDSAGQPRELHALQTKSEKTEL</sequence>
<dbReference type="Gene3D" id="1.20.120.520">
    <property type="entry name" value="nmb1532 protein domain like"/>
    <property type="match status" value="1"/>
</dbReference>
<feature type="domain" description="Hemerythrin-like" evidence="7">
    <location>
        <begin position="489"/>
        <end position="607"/>
    </location>
</feature>
<keyword evidence="3 6" id="KW-1133">Transmembrane helix</keyword>
<dbReference type="EMBL" id="JAGIXG020000041">
    <property type="protein sequence ID" value="KAI6779781.1"/>
    <property type="molecule type" value="Genomic_DNA"/>
</dbReference>
<name>A0A9Q0BCI2_9HYPO</name>
<protein>
    <recommendedName>
        <fullName evidence="7">Hemerythrin-like domain-containing protein</fullName>
    </recommendedName>
</protein>
<feature type="region of interest" description="Disordered" evidence="5">
    <location>
        <begin position="184"/>
        <end position="235"/>
    </location>
</feature>
<feature type="compositionally biased region" description="Polar residues" evidence="5">
    <location>
        <begin position="273"/>
        <end position="284"/>
    </location>
</feature>
<evidence type="ECO:0000256" key="1">
    <source>
        <dbReference type="ARBA" id="ARBA00004141"/>
    </source>
</evidence>
<gene>
    <name evidence="8" type="ORF">J7T54_003703</name>
</gene>
<dbReference type="CDD" id="cd12108">
    <property type="entry name" value="Hr-like"/>
    <property type="match status" value="1"/>
</dbReference>
<dbReference type="RefSeq" id="XP_051360637.1">
    <property type="nucleotide sequence ID" value="XM_051508168.1"/>
</dbReference>
<evidence type="ECO:0000256" key="4">
    <source>
        <dbReference type="ARBA" id="ARBA00023136"/>
    </source>
</evidence>
<evidence type="ECO:0000256" key="6">
    <source>
        <dbReference type="SAM" id="Phobius"/>
    </source>
</evidence>
<dbReference type="OrthoDB" id="448280at2759"/>
<dbReference type="Pfam" id="PF01814">
    <property type="entry name" value="Hemerythrin"/>
    <property type="match status" value="1"/>
</dbReference>
<evidence type="ECO:0000256" key="5">
    <source>
        <dbReference type="SAM" id="MobiDB-lite"/>
    </source>
</evidence>
<evidence type="ECO:0000256" key="2">
    <source>
        <dbReference type="ARBA" id="ARBA00022692"/>
    </source>
</evidence>
<organism evidence="8 9">
    <name type="scientific">Emericellopsis cladophorae</name>
    <dbReference type="NCBI Taxonomy" id="2686198"/>
    <lineage>
        <taxon>Eukaryota</taxon>
        <taxon>Fungi</taxon>
        <taxon>Dikarya</taxon>
        <taxon>Ascomycota</taxon>
        <taxon>Pezizomycotina</taxon>
        <taxon>Sordariomycetes</taxon>
        <taxon>Hypocreomycetidae</taxon>
        <taxon>Hypocreales</taxon>
        <taxon>Bionectriaceae</taxon>
        <taxon>Emericellopsis</taxon>
    </lineage>
</organism>
<proteinExistence type="predicted"/>
<accession>A0A9Q0BCI2</accession>
<reference evidence="8" key="2">
    <citation type="submission" date="2022-07" db="EMBL/GenBank/DDBJ databases">
        <authorList>
            <person name="Goncalves M.F.M."/>
            <person name="Hilario S."/>
            <person name="Van De Peer Y."/>
            <person name="Esteves A.C."/>
            <person name="Alves A."/>
        </authorList>
    </citation>
    <scope>NUCLEOTIDE SEQUENCE</scope>
    <source>
        <strain evidence="8">MUM 19.33</strain>
    </source>
</reference>
<feature type="transmembrane region" description="Helical" evidence="6">
    <location>
        <begin position="129"/>
        <end position="148"/>
    </location>
</feature>
<dbReference type="PANTHER" id="PTHR11040:SF60">
    <property type="entry name" value="FAMILY ZINC TRANSPORTER, PUTATIVE (AFU_ORTHOLOGUE AFUA_8G04010)-RELATED"/>
    <property type="match status" value="1"/>
</dbReference>
<evidence type="ECO:0000313" key="9">
    <source>
        <dbReference type="Proteomes" id="UP001055219"/>
    </source>
</evidence>
<dbReference type="GO" id="GO:0005886">
    <property type="term" value="C:plasma membrane"/>
    <property type="evidence" value="ECO:0007669"/>
    <property type="project" value="TreeGrafter"/>
</dbReference>
<dbReference type="Pfam" id="PF02535">
    <property type="entry name" value="Zip"/>
    <property type="match status" value="1"/>
</dbReference>
<dbReference type="AlphaFoldDB" id="A0A9Q0BCI2"/>
<keyword evidence="2 6" id="KW-0812">Transmembrane</keyword>
<feature type="region of interest" description="Disordered" evidence="5">
    <location>
        <begin position="247"/>
        <end position="284"/>
    </location>
</feature>
<dbReference type="GeneID" id="75830200"/>
<feature type="transmembrane region" description="Helical" evidence="6">
    <location>
        <begin position="85"/>
        <end position="109"/>
    </location>
</feature>
<dbReference type="InterPro" id="IPR003689">
    <property type="entry name" value="ZIP"/>
</dbReference>
<feature type="compositionally biased region" description="Basic and acidic residues" evidence="5">
    <location>
        <begin position="247"/>
        <end position="260"/>
    </location>
</feature>
<feature type="compositionally biased region" description="Basic and acidic residues" evidence="5">
    <location>
        <begin position="33"/>
        <end position="42"/>
    </location>
</feature>